<dbReference type="RefSeq" id="WP_286652304.1">
    <property type="nucleotide sequence ID" value="NZ_JACAGK010000074.1"/>
</dbReference>
<protein>
    <submittedName>
        <fullName evidence="1">DUF3853 family protein</fullName>
    </submittedName>
</protein>
<organism evidence="1 2">
    <name type="scientific">Sphingobacterium hotanense</name>
    <dbReference type="NCBI Taxonomy" id="649196"/>
    <lineage>
        <taxon>Bacteria</taxon>
        <taxon>Pseudomonadati</taxon>
        <taxon>Bacteroidota</taxon>
        <taxon>Sphingobacteriia</taxon>
        <taxon>Sphingobacteriales</taxon>
        <taxon>Sphingobacteriaceae</taxon>
        <taxon>Sphingobacterium</taxon>
    </lineage>
</organism>
<name>A0ABT7NSM9_9SPHI</name>
<proteinExistence type="predicted"/>
<accession>A0ABT7NSM9</accession>
<gene>
    <name evidence="1" type="ORF">HX018_18085</name>
</gene>
<dbReference type="Pfam" id="PF12964">
    <property type="entry name" value="DUF3853"/>
    <property type="match status" value="1"/>
</dbReference>
<dbReference type="Proteomes" id="UP001170954">
    <property type="component" value="Unassembled WGS sequence"/>
</dbReference>
<reference evidence="1" key="1">
    <citation type="submission" date="2020-06" db="EMBL/GenBank/DDBJ databases">
        <authorList>
            <person name="Dong N."/>
        </authorList>
    </citation>
    <scope>NUCLEOTIDE SEQUENCE</scope>
    <source>
        <strain evidence="1">R1692</strain>
    </source>
</reference>
<dbReference type="EMBL" id="JACAGK010000074">
    <property type="protein sequence ID" value="MDM1050150.1"/>
    <property type="molecule type" value="Genomic_DNA"/>
</dbReference>
<keyword evidence="2" id="KW-1185">Reference proteome</keyword>
<evidence type="ECO:0000313" key="1">
    <source>
        <dbReference type="EMBL" id="MDM1050150.1"/>
    </source>
</evidence>
<sequence>MDIHSLLKKPVAMMTGEELVALQAEVINQIPKEKVIESIPEYEYGLEGIMRIFNCSKSKAQRLKAGIIKDAIDQDQRTIIVDVKKALSLFQMYSRNKKRRFS</sequence>
<dbReference type="InterPro" id="IPR024363">
    <property type="entry name" value="DUF3853"/>
</dbReference>
<comment type="caution">
    <text evidence="1">The sequence shown here is derived from an EMBL/GenBank/DDBJ whole genome shotgun (WGS) entry which is preliminary data.</text>
</comment>
<reference evidence="1" key="2">
    <citation type="journal article" date="2022" name="Sci. Total Environ.">
        <title>Prevalence, transmission, and molecular epidemiology of tet(X)-positive bacteria among humans, animals, and environmental niches in China: An epidemiological, and genomic-based study.</title>
        <authorList>
            <person name="Dong N."/>
            <person name="Zeng Y."/>
            <person name="Cai C."/>
            <person name="Sun C."/>
            <person name="Lu J."/>
            <person name="Liu C."/>
            <person name="Zhou H."/>
            <person name="Sun Q."/>
            <person name="Shu L."/>
            <person name="Wang H."/>
            <person name="Wang Y."/>
            <person name="Wang S."/>
            <person name="Wu C."/>
            <person name="Chan E.W."/>
            <person name="Chen G."/>
            <person name="Shen Z."/>
            <person name="Chen S."/>
            <person name="Zhang R."/>
        </authorList>
    </citation>
    <scope>NUCLEOTIDE SEQUENCE</scope>
    <source>
        <strain evidence="1">R1692</strain>
    </source>
</reference>
<evidence type="ECO:0000313" key="2">
    <source>
        <dbReference type="Proteomes" id="UP001170954"/>
    </source>
</evidence>